<accession>A0ABV0BBQ0</accession>
<dbReference type="SUPFAM" id="SSF51658">
    <property type="entry name" value="Xylose isomerase-like"/>
    <property type="match status" value="1"/>
</dbReference>
<name>A0ABV0BBQ0_9SPHN</name>
<dbReference type="RefSeq" id="WP_346248044.1">
    <property type="nucleotide sequence ID" value="NZ_JBDIZK010000011.1"/>
</dbReference>
<dbReference type="PANTHER" id="PTHR12110:SF21">
    <property type="entry name" value="XYLOSE ISOMERASE-LIKE TIM BARREL DOMAIN-CONTAINING PROTEIN"/>
    <property type="match status" value="1"/>
</dbReference>
<evidence type="ECO:0000313" key="2">
    <source>
        <dbReference type="EMBL" id="MEN3749003.1"/>
    </source>
</evidence>
<dbReference type="EMBL" id="JBDIZK010000011">
    <property type="protein sequence ID" value="MEN3749003.1"/>
    <property type="molecule type" value="Genomic_DNA"/>
</dbReference>
<comment type="caution">
    <text evidence="2">The sequence shown here is derived from an EMBL/GenBank/DDBJ whole genome shotgun (WGS) entry which is preliminary data.</text>
</comment>
<dbReference type="GO" id="GO:0016853">
    <property type="term" value="F:isomerase activity"/>
    <property type="evidence" value="ECO:0007669"/>
    <property type="project" value="UniProtKB-KW"/>
</dbReference>
<dbReference type="InterPro" id="IPR050312">
    <property type="entry name" value="IolE/XylAMocC-like"/>
</dbReference>
<dbReference type="Pfam" id="PF01261">
    <property type="entry name" value="AP_endonuc_2"/>
    <property type="match status" value="1"/>
</dbReference>
<dbReference type="InterPro" id="IPR013022">
    <property type="entry name" value="Xyl_isomerase-like_TIM-brl"/>
</dbReference>
<dbReference type="Gene3D" id="3.20.20.150">
    <property type="entry name" value="Divalent-metal-dependent TIM barrel enzymes"/>
    <property type="match status" value="1"/>
</dbReference>
<keyword evidence="3" id="KW-1185">Reference proteome</keyword>
<sequence>MKIAVSNIAWAPAERAEAYATLRRHGATGLEIAPGLFLDGEPDRFEPSDETVARLLGEVTDAGLQLVSMQSLLFGVQDAALFGTPEQHGRLMNGLECAIALAGRLSIPNLVFGSPLQRIVPDGMSQEDAMAFAADSFRTMADQAVAQGAVIAIEPNPSTYGTNFLTDMESAHNFVLQVDHPGVTLNFDIGALHMTGRFGDIGTLIERMLPVVSHVHVSEPQLAPAPATRAHADTVLRALRGAGYDRWVSIEMRNPGEDAIGELDRALERLTGAEG</sequence>
<gene>
    <name evidence="2" type="ORF">TPR58_17640</name>
</gene>
<dbReference type="PANTHER" id="PTHR12110">
    <property type="entry name" value="HYDROXYPYRUVATE ISOMERASE"/>
    <property type="match status" value="1"/>
</dbReference>
<dbReference type="InterPro" id="IPR036237">
    <property type="entry name" value="Xyl_isomerase-like_sf"/>
</dbReference>
<organism evidence="2 3">
    <name type="scientific">Sphingomonas rustica</name>
    <dbReference type="NCBI Taxonomy" id="3103142"/>
    <lineage>
        <taxon>Bacteria</taxon>
        <taxon>Pseudomonadati</taxon>
        <taxon>Pseudomonadota</taxon>
        <taxon>Alphaproteobacteria</taxon>
        <taxon>Sphingomonadales</taxon>
        <taxon>Sphingomonadaceae</taxon>
        <taxon>Sphingomonas</taxon>
    </lineage>
</organism>
<evidence type="ECO:0000313" key="3">
    <source>
        <dbReference type="Proteomes" id="UP001427805"/>
    </source>
</evidence>
<evidence type="ECO:0000259" key="1">
    <source>
        <dbReference type="Pfam" id="PF01261"/>
    </source>
</evidence>
<keyword evidence="2" id="KW-0413">Isomerase</keyword>
<reference evidence="2 3" key="1">
    <citation type="submission" date="2024-05" db="EMBL/GenBank/DDBJ databases">
        <title>Sphingomonas sp. HF-S3 16S ribosomal RNA gene Genome sequencing and assembly.</title>
        <authorList>
            <person name="Lee H."/>
        </authorList>
    </citation>
    <scope>NUCLEOTIDE SEQUENCE [LARGE SCALE GENOMIC DNA]</scope>
    <source>
        <strain evidence="2 3">HF-S3</strain>
    </source>
</reference>
<protein>
    <submittedName>
        <fullName evidence="2">Sugar phosphate isomerase/epimerase</fullName>
    </submittedName>
</protein>
<dbReference type="Proteomes" id="UP001427805">
    <property type="component" value="Unassembled WGS sequence"/>
</dbReference>
<proteinExistence type="predicted"/>
<feature type="domain" description="Xylose isomerase-like TIM barrel" evidence="1">
    <location>
        <begin position="22"/>
        <end position="262"/>
    </location>
</feature>